<evidence type="ECO:0000256" key="1">
    <source>
        <dbReference type="SAM" id="Phobius"/>
    </source>
</evidence>
<protein>
    <submittedName>
        <fullName evidence="3">Protein PilX</fullName>
    </submittedName>
</protein>
<dbReference type="AlphaFoldDB" id="A0A290XGF1"/>
<keyword evidence="1" id="KW-0812">Transmembrane</keyword>
<reference evidence="4" key="1">
    <citation type="submission" date="2017-09" db="EMBL/GenBank/DDBJ databases">
        <title>Luteimonas liuhanmingii sp.nov., isolated from the intestinal contents of Tibetan Plateau Pika in Yushu, Qinghai Province, China.</title>
        <authorList>
            <person name="Gui Z."/>
        </authorList>
    </citation>
    <scope>NUCLEOTIDE SEQUENCE [LARGE SCALE GENOMIC DNA]</scope>
    <source>
        <strain evidence="4">100111</strain>
    </source>
</reference>
<evidence type="ECO:0000313" key="3">
    <source>
        <dbReference type="EMBL" id="ATD68210.1"/>
    </source>
</evidence>
<dbReference type="KEGG" id="lum:CNR27_12865"/>
<sequence>MNFSKHPPHKQSGAVLYVALMLLILLALIGIVALQVAGLQERMAANYMATNSAFQNAESNARQMENTLKEQVLAGANPPTDVPPADCTSTPDFQGWQSDQQHVRRLDLCFAWGALDVPSNEAERTDQIYQITAFSRDRPLLPSSEATVDTVFIP</sequence>
<keyword evidence="1" id="KW-1133">Transmembrane helix</keyword>
<dbReference type="RefSeq" id="WP_096299350.1">
    <property type="nucleotide sequence ID" value="NZ_CP023406.1"/>
</dbReference>
<gene>
    <name evidence="3" type="ORF">CNR27_12865</name>
</gene>
<feature type="transmembrane region" description="Helical" evidence="1">
    <location>
        <begin position="14"/>
        <end position="39"/>
    </location>
</feature>
<organism evidence="3 4">
    <name type="scientific">Luteimonas chenhongjianii</name>
    <dbReference type="NCBI Taxonomy" id="2006110"/>
    <lineage>
        <taxon>Bacteria</taxon>
        <taxon>Pseudomonadati</taxon>
        <taxon>Pseudomonadota</taxon>
        <taxon>Gammaproteobacteria</taxon>
        <taxon>Lysobacterales</taxon>
        <taxon>Lysobacteraceae</taxon>
        <taxon>Luteimonas</taxon>
    </lineage>
</organism>
<accession>A0A290XGF1</accession>
<dbReference type="EMBL" id="CP023406">
    <property type="protein sequence ID" value="ATD68210.1"/>
    <property type="molecule type" value="Genomic_DNA"/>
</dbReference>
<dbReference type="Proteomes" id="UP000218968">
    <property type="component" value="Chromosome"/>
</dbReference>
<dbReference type="InterPro" id="IPR025746">
    <property type="entry name" value="PilX_N_dom"/>
</dbReference>
<feature type="domain" description="Type 4 fimbrial biogenesis protein PilX N-terminal" evidence="2">
    <location>
        <begin position="12"/>
        <end position="59"/>
    </location>
</feature>
<evidence type="ECO:0000313" key="4">
    <source>
        <dbReference type="Proteomes" id="UP000218968"/>
    </source>
</evidence>
<name>A0A290XGF1_9GAMM</name>
<dbReference type="Pfam" id="PF14341">
    <property type="entry name" value="PilX_N"/>
    <property type="match status" value="1"/>
</dbReference>
<keyword evidence="4" id="KW-1185">Reference proteome</keyword>
<dbReference type="OrthoDB" id="6026687at2"/>
<proteinExistence type="predicted"/>
<keyword evidence="1" id="KW-0472">Membrane</keyword>
<evidence type="ECO:0000259" key="2">
    <source>
        <dbReference type="Pfam" id="PF14341"/>
    </source>
</evidence>